<accession>A0AAJ7W390</accession>
<reference evidence="3" key="1">
    <citation type="submission" date="2025-08" db="UniProtKB">
        <authorList>
            <consortium name="RefSeq"/>
        </authorList>
    </citation>
    <scope>IDENTIFICATION</scope>
</reference>
<feature type="region of interest" description="Disordered" evidence="1">
    <location>
        <begin position="366"/>
        <end position="402"/>
    </location>
</feature>
<dbReference type="KEGG" id="ccin:112494658"/>
<feature type="region of interest" description="Disordered" evidence="1">
    <location>
        <begin position="69"/>
        <end position="214"/>
    </location>
</feature>
<feature type="compositionally biased region" description="Basic and acidic residues" evidence="1">
    <location>
        <begin position="391"/>
        <end position="402"/>
    </location>
</feature>
<evidence type="ECO:0000313" key="3">
    <source>
        <dbReference type="RefSeq" id="XP_024942948.1"/>
    </source>
</evidence>
<dbReference type="RefSeq" id="XP_024942948.1">
    <property type="nucleotide sequence ID" value="XM_025087180.1"/>
</dbReference>
<gene>
    <name evidence="3" type="primary">LOC112494658</name>
</gene>
<dbReference type="Proteomes" id="UP000694920">
    <property type="component" value="Unplaced"/>
</dbReference>
<dbReference type="GeneID" id="112494658"/>
<dbReference type="AlphaFoldDB" id="A0AAJ7W390"/>
<feature type="region of interest" description="Disordered" evidence="1">
    <location>
        <begin position="231"/>
        <end position="252"/>
    </location>
</feature>
<protein>
    <submittedName>
        <fullName evidence="3">Uncharacterized protein LOC112494658</fullName>
    </submittedName>
</protein>
<feature type="compositionally biased region" description="Basic and acidic residues" evidence="1">
    <location>
        <begin position="102"/>
        <end position="125"/>
    </location>
</feature>
<feature type="compositionally biased region" description="Basic and acidic residues" evidence="1">
    <location>
        <begin position="159"/>
        <end position="168"/>
    </location>
</feature>
<feature type="compositionally biased region" description="Basic and acidic residues" evidence="1">
    <location>
        <begin position="189"/>
        <end position="207"/>
    </location>
</feature>
<keyword evidence="2" id="KW-1185">Reference proteome</keyword>
<organism evidence="2 3">
    <name type="scientific">Cephus cinctus</name>
    <name type="common">Wheat stem sawfly</name>
    <dbReference type="NCBI Taxonomy" id="211228"/>
    <lineage>
        <taxon>Eukaryota</taxon>
        <taxon>Metazoa</taxon>
        <taxon>Ecdysozoa</taxon>
        <taxon>Arthropoda</taxon>
        <taxon>Hexapoda</taxon>
        <taxon>Insecta</taxon>
        <taxon>Pterygota</taxon>
        <taxon>Neoptera</taxon>
        <taxon>Endopterygota</taxon>
        <taxon>Hymenoptera</taxon>
        <taxon>Cephoidea</taxon>
        <taxon>Cephidae</taxon>
        <taxon>Cephus</taxon>
    </lineage>
</organism>
<name>A0AAJ7W390_CEPCN</name>
<evidence type="ECO:0000256" key="1">
    <source>
        <dbReference type="SAM" id="MobiDB-lite"/>
    </source>
</evidence>
<evidence type="ECO:0000313" key="2">
    <source>
        <dbReference type="Proteomes" id="UP000694920"/>
    </source>
</evidence>
<feature type="compositionally biased region" description="Basic and acidic residues" evidence="1">
    <location>
        <begin position="366"/>
        <end position="380"/>
    </location>
</feature>
<sequence length="595" mass="67087">MTVRSNETKKSMRHSNSWPERAVTVKVRVDPISRAYTIIPSFYVDRLVEVAARDVGRIGHLDKLVRSGGQEAEANGIDGEASGFAESEVADDSEKICSTSHFGEDDKEDKTSEEPLGKDERRTAENSHGLVEFPKERRTIRRIYHPRGDPEDDGGPGESVEKKDKNEKTLFGNFPLTLEKSADLSEGTGKPEKDDSFQKHRENRDSSWQEQSRINSDKGLAGFIGGSCKKFAPPAGSNRSSESDENMPMNTDSKTDRIFMESKYRKAISMGEISTGDNDNFFEYTPDISLFTWNKIIDSKLSLKVLDSRFCTGWKIPASLDNISGPSDDFYKDITSLVTDRHELVESLRKDHAALLGRIKDSLKLQDESSKRSDSTRGTDEVSVLNEEEVGSEREETTEDKNRLKEPPVIIQLENENPSNYQDFVVSSPEAIKSRHACPKCKSDGFLQLQIDPFRPPLDLPKSKGNCVESGSFTNRRYRSQSIRNESRIEIDKSLGRRTKSFGENIRNKNENESSPRLPIDHRKETTLRRHYYPEGGWGYVIVTCSALVHFLGIGLQLSAPGSWHVSAELKFHHPPLHSAGRKDIKIFHIFLIVC</sequence>
<proteinExistence type="predicted"/>